<dbReference type="Pfam" id="PF13630">
    <property type="entry name" value="SdpI"/>
    <property type="match status" value="1"/>
</dbReference>
<accession>A0A660E5H3</accession>
<feature type="transmembrane region" description="Helical" evidence="1">
    <location>
        <begin position="166"/>
        <end position="185"/>
    </location>
</feature>
<protein>
    <submittedName>
        <fullName evidence="2">Integral membrane protein [Lactobacillus plantarum JDM1]</fullName>
    </submittedName>
</protein>
<evidence type="ECO:0000313" key="3">
    <source>
        <dbReference type="Proteomes" id="UP000289996"/>
    </source>
</evidence>
<dbReference type="AlphaFoldDB" id="A0A660E5H3"/>
<evidence type="ECO:0000256" key="1">
    <source>
        <dbReference type="SAM" id="Phobius"/>
    </source>
</evidence>
<evidence type="ECO:0000313" key="2">
    <source>
        <dbReference type="EMBL" id="VDG27469.1"/>
    </source>
</evidence>
<feature type="transmembrane region" description="Helical" evidence="1">
    <location>
        <begin position="41"/>
        <end position="63"/>
    </location>
</feature>
<name>A0A660E5H3_9LACO</name>
<dbReference type="OrthoDB" id="9808690at2"/>
<proteinExistence type="predicted"/>
<dbReference type="Proteomes" id="UP000289996">
    <property type="component" value="Unassembled WGS sequence"/>
</dbReference>
<keyword evidence="1" id="KW-0812">Transmembrane</keyword>
<dbReference type="EMBL" id="UYIG01000024">
    <property type="protein sequence ID" value="VDG27469.1"/>
    <property type="molecule type" value="Genomic_DNA"/>
</dbReference>
<keyword evidence="1" id="KW-0472">Membrane</keyword>
<feature type="transmembrane region" description="Helical" evidence="1">
    <location>
        <begin position="75"/>
        <end position="92"/>
    </location>
</feature>
<dbReference type="RefSeq" id="WP_130851413.1">
    <property type="nucleotide sequence ID" value="NZ_UYIG01000024.1"/>
</dbReference>
<keyword evidence="3" id="KW-1185">Reference proteome</keyword>
<reference evidence="2 3" key="1">
    <citation type="submission" date="2018-11" db="EMBL/GenBank/DDBJ databases">
        <authorList>
            <person name="Wuyts S."/>
        </authorList>
    </citation>
    <scope>NUCLEOTIDE SEQUENCE [LARGE SCALE GENOMIC DNA]</scope>
    <source>
        <strain evidence="2">Lactobacillus mudanjiangensis AMBF249</strain>
    </source>
</reference>
<gene>
    <name evidence="2" type="ORF">MUDAN_MDHGFNIF_02332</name>
</gene>
<feature type="transmembrane region" description="Helical" evidence="1">
    <location>
        <begin position="9"/>
        <end position="29"/>
    </location>
</feature>
<feature type="transmembrane region" description="Helical" evidence="1">
    <location>
        <begin position="98"/>
        <end position="118"/>
    </location>
</feature>
<dbReference type="InterPro" id="IPR025962">
    <property type="entry name" value="SdpI/YhfL"/>
</dbReference>
<organism evidence="2 3">
    <name type="scientific">Lactiplantibacillus mudanjiangensis</name>
    <dbReference type="NCBI Taxonomy" id="1296538"/>
    <lineage>
        <taxon>Bacteria</taxon>
        <taxon>Bacillati</taxon>
        <taxon>Bacillota</taxon>
        <taxon>Bacilli</taxon>
        <taxon>Lactobacillales</taxon>
        <taxon>Lactobacillaceae</taxon>
        <taxon>Lactiplantibacillus</taxon>
    </lineage>
</organism>
<keyword evidence="1" id="KW-1133">Transmembrane helix</keyword>
<sequence>MSTVEKQRWWALGETGFNLLGLIWLWLPLSQSVKLIVSPTILLPITVIYSLSLVLPFALAPVLQWSAWQVASHWAIAWFSYSWLAIFLPGVWHLQNTVAVIVGLLFGVVGVLCVDTLPNHVLGIRIVWTLQSPIIWHKTNVLGGWLLVASGWLMIGFSYLNANLTPIPILIFIAIVIAVSTGYAYHLAHQHDPLA</sequence>
<feature type="transmembrane region" description="Helical" evidence="1">
    <location>
        <begin position="139"/>
        <end position="160"/>
    </location>
</feature>